<evidence type="ECO:0000256" key="7">
    <source>
        <dbReference type="ARBA" id="ARBA00049348"/>
    </source>
</evidence>
<dbReference type="Gene3D" id="1.10.10.10">
    <property type="entry name" value="Winged helix-like DNA-binding domain superfamily/Winged helix DNA-binding domain"/>
    <property type="match status" value="1"/>
</dbReference>
<dbReference type="OrthoDB" id="9802228at2"/>
<comment type="subcellular location">
    <subcellularLocation>
        <location evidence="8">Cytoplasm</location>
    </subcellularLocation>
</comment>
<comment type="catalytic activity">
    <reaction evidence="7 8">
        <text>a 6-O-methyl-2'-deoxyguanosine in DNA + L-cysteinyl-[protein] = S-methyl-L-cysteinyl-[protein] + a 2'-deoxyguanosine in DNA</text>
        <dbReference type="Rhea" id="RHEA:24000"/>
        <dbReference type="Rhea" id="RHEA-COMP:10131"/>
        <dbReference type="Rhea" id="RHEA-COMP:10132"/>
        <dbReference type="Rhea" id="RHEA-COMP:11367"/>
        <dbReference type="Rhea" id="RHEA-COMP:11368"/>
        <dbReference type="ChEBI" id="CHEBI:29950"/>
        <dbReference type="ChEBI" id="CHEBI:82612"/>
        <dbReference type="ChEBI" id="CHEBI:85445"/>
        <dbReference type="ChEBI" id="CHEBI:85448"/>
        <dbReference type="EC" id="2.1.1.63"/>
    </reaction>
</comment>
<comment type="function">
    <text evidence="8">Involved in the cellular defense against the biological effects of O6-methylguanine (O6-MeG) and O4-methylthymine (O4-MeT) in DNA. Repairs the methylated nucleobase in DNA by stoichiometrically transferring the methyl group to a cysteine residue in the enzyme. This is a suicide reaction: the enzyme is irreversibly inactivated.</text>
</comment>
<evidence type="ECO:0000256" key="1">
    <source>
        <dbReference type="ARBA" id="ARBA00001286"/>
    </source>
</evidence>
<dbReference type="AlphaFoldDB" id="A0A222VKX3"/>
<name>A0A222VKX3_9PSEU</name>
<evidence type="ECO:0000256" key="3">
    <source>
        <dbReference type="ARBA" id="ARBA00022603"/>
    </source>
</evidence>
<evidence type="ECO:0000313" key="10">
    <source>
        <dbReference type="Proteomes" id="UP000199494"/>
    </source>
</evidence>
<dbReference type="GO" id="GO:0032259">
    <property type="term" value="P:methylation"/>
    <property type="evidence" value="ECO:0007669"/>
    <property type="project" value="UniProtKB-KW"/>
</dbReference>
<dbReference type="SUPFAM" id="SSF46767">
    <property type="entry name" value="Methylated DNA-protein cysteine methyltransferase, C-terminal domain"/>
    <property type="match status" value="1"/>
</dbReference>
<dbReference type="PANTHER" id="PTHR10815">
    <property type="entry name" value="METHYLATED-DNA--PROTEIN-CYSTEINE METHYLTRANSFERASE"/>
    <property type="match status" value="1"/>
</dbReference>
<keyword evidence="4 8" id="KW-0808">Transferase</keyword>
<evidence type="ECO:0000256" key="6">
    <source>
        <dbReference type="ARBA" id="ARBA00023204"/>
    </source>
</evidence>
<dbReference type="Gene3D" id="3.30.160.70">
    <property type="entry name" value="Methylated DNA-protein cysteine methyltransferase domain"/>
    <property type="match status" value="1"/>
</dbReference>
<dbReference type="InterPro" id="IPR036217">
    <property type="entry name" value="MethylDNA_cys_MeTrfase_DNAb"/>
</dbReference>
<protein>
    <recommendedName>
        <fullName evidence="8">Methylated-DNA--protein-cysteine methyltransferase</fullName>
        <ecNumber evidence="8">2.1.1.63</ecNumber>
    </recommendedName>
    <alternativeName>
        <fullName evidence="8">6-O-methylguanine-DNA methyltransferase</fullName>
        <shortName evidence="8">MGMT</shortName>
    </alternativeName>
    <alternativeName>
        <fullName evidence="8">O-6-methylguanine-DNA-alkyltransferase</fullName>
    </alternativeName>
</protein>
<dbReference type="NCBIfam" id="TIGR00589">
    <property type="entry name" value="ogt"/>
    <property type="match status" value="1"/>
</dbReference>
<dbReference type="InterPro" id="IPR008332">
    <property type="entry name" value="MethylG_MeTrfase_N"/>
</dbReference>
<evidence type="ECO:0000256" key="5">
    <source>
        <dbReference type="ARBA" id="ARBA00022763"/>
    </source>
</evidence>
<comment type="miscellaneous">
    <text evidence="8">This enzyme catalyzes only one turnover and therefore is not strictly catalytic. According to one definition, an enzyme is a biocatalyst that acts repeatedly and over many reaction cycles.</text>
</comment>
<dbReference type="InterPro" id="IPR036388">
    <property type="entry name" value="WH-like_DNA-bd_sf"/>
</dbReference>
<dbReference type="Pfam" id="PF02870">
    <property type="entry name" value="Methyltransf_1N"/>
    <property type="match status" value="1"/>
</dbReference>
<organism evidence="9 10">
    <name type="scientific">Prauserella marina</name>
    <dbReference type="NCBI Taxonomy" id="530584"/>
    <lineage>
        <taxon>Bacteria</taxon>
        <taxon>Bacillati</taxon>
        <taxon>Actinomycetota</taxon>
        <taxon>Actinomycetes</taxon>
        <taxon>Pseudonocardiales</taxon>
        <taxon>Pseudonocardiaceae</taxon>
        <taxon>Prauserella</taxon>
    </lineage>
</organism>
<dbReference type="EC" id="2.1.1.63" evidence="8"/>
<dbReference type="CDD" id="cd06445">
    <property type="entry name" value="ATase"/>
    <property type="match status" value="1"/>
</dbReference>
<dbReference type="STRING" id="530584.SAMN05421630_102104"/>
<dbReference type="HAMAP" id="MF_00772">
    <property type="entry name" value="OGT"/>
    <property type="match status" value="1"/>
</dbReference>
<dbReference type="GO" id="GO:0003908">
    <property type="term" value="F:methylated-DNA-[protein]-cysteine S-methyltransferase activity"/>
    <property type="evidence" value="ECO:0007669"/>
    <property type="project" value="UniProtKB-UniRule"/>
</dbReference>
<dbReference type="InterPro" id="IPR023546">
    <property type="entry name" value="MGMT"/>
</dbReference>
<dbReference type="KEGG" id="pmad:BAY61_05500"/>
<dbReference type="FunFam" id="1.10.10.10:FF:000214">
    <property type="entry name" value="Methylated-DNA--protein-cysteine methyltransferase"/>
    <property type="match status" value="1"/>
</dbReference>
<keyword evidence="3 8" id="KW-0489">Methyltransferase</keyword>
<keyword evidence="6 8" id="KW-0234">DNA repair</keyword>
<keyword evidence="8" id="KW-0963">Cytoplasm</keyword>
<dbReference type="SUPFAM" id="SSF53155">
    <property type="entry name" value="Methylated DNA-protein cysteine methyltransferase domain"/>
    <property type="match status" value="1"/>
</dbReference>
<comment type="similarity">
    <text evidence="2 8">Belongs to the MGMT family.</text>
</comment>
<keyword evidence="5 8" id="KW-0227">DNA damage</keyword>
<proteinExistence type="inferred from homology"/>
<dbReference type="Proteomes" id="UP000199494">
    <property type="component" value="Unassembled WGS sequence"/>
</dbReference>
<dbReference type="GO" id="GO:0005737">
    <property type="term" value="C:cytoplasm"/>
    <property type="evidence" value="ECO:0007669"/>
    <property type="project" value="UniProtKB-SubCell"/>
</dbReference>
<reference evidence="9 10" key="1">
    <citation type="submission" date="2016-10" db="EMBL/GenBank/DDBJ databases">
        <authorList>
            <person name="de Groot N.N."/>
        </authorList>
    </citation>
    <scope>NUCLEOTIDE SEQUENCE [LARGE SCALE GENOMIC DNA]</scope>
    <source>
        <strain evidence="9 10">CGMCC 4.5506</strain>
    </source>
</reference>
<evidence type="ECO:0000256" key="4">
    <source>
        <dbReference type="ARBA" id="ARBA00022679"/>
    </source>
</evidence>
<evidence type="ECO:0000313" key="9">
    <source>
        <dbReference type="EMBL" id="SDC43762.1"/>
    </source>
</evidence>
<gene>
    <name evidence="9" type="ORF">SAMN05421630_102104</name>
</gene>
<sequence>MTTTTSTARHARVDSALGELTLVADGDALTGVYFERHWYPPEENAIGPLVDAAADPLFAEAAAQLTDYLAGERTAFTVPVATHGDPFQERVWALLRDIPYGTTTTYGDLAEQLGGRSLAQVVGRAVGRNPLSIVIACHRVVGKDGGLTGYAGGLERKRRLLDLEQPSPAEAGRLF</sequence>
<evidence type="ECO:0000256" key="8">
    <source>
        <dbReference type="HAMAP-Rule" id="MF_00772"/>
    </source>
</evidence>
<dbReference type="InterPro" id="IPR014048">
    <property type="entry name" value="MethylDNA_cys_MeTrfase_DNA-bd"/>
</dbReference>
<dbReference type="RefSeq" id="WP_091799298.1">
    <property type="nucleotide sequence ID" value="NZ_CP016353.1"/>
</dbReference>
<accession>A0A222VKX3</accession>
<dbReference type="EMBL" id="FMZE01000002">
    <property type="protein sequence ID" value="SDC43762.1"/>
    <property type="molecule type" value="Genomic_DNA"/>
</dbReference>
<dbReference type="Pfam" id="PF01035">
    <property type="entry name" value="DNA_binding_1"/>
    <property type="match status" value="1"/>
</dbReference>
<comment type="catalytic activity">
    <reaction evidence="1 8">
        <text>a 4-O-methyl-thymidine in DNA + L-cysteinyl-[protein] = a thymidine in DNA + S-methyl-L-cysteinyl-[protein]</text>
        <dbReference type="Rhea" id="RHEA:53428"/>
        <dbReference type="Rhea" id="RHEA-COMP:10131"/>
        <dbReference type="Rhea" id="RHEA-COMP:10132"/>
        <dbReference type="Rhea" id="RHEA-COMP:13555"/>
        <dbReference type="Rhea" id="RHEA-COMP:13556"/>
        <dbReference type="ChEBI" id="CHEBI:29950"/>
        <dbReference type="ChEBI" id="CHEBI:82612"/>
        <dbReference type="ChEBI" id="CHEBI:137386"/>
        <dbReference type="ChEBI" id="CHEBI:137387"/>
        <dbReference type="EC" id="2.1.1.63"/>
    </reaction>
</comment>
<dbReference type="GO" id="GO:0006307">
    <property type="term" value="P:DNA alkylation repair"/>
    <property type="evidence" value="ECO:0007669"/>
    <property type="project" value="UniProtKB-UniRule"/>
</dbReference>
<dbReference type="PANTHER" id="PTHR10815:SF5">
    <property type="entry name" value="METHYLATED-DNA--PROTEIN-CYSTEINE METHYLTRANSFERASE"/>
    <property type="match status" value="1"/>
</dbReference>
<keyword evidence="10" id="KW-1185">Reference proteome</keyword>
<evidence type="ECO:0000256" key="2">
    <source>
        <dbReference type="ARBA" id="ARBA00008711"/>
    </source>
</evidence>
<dbReference type="InterPro" id="IPR036631">
    <property type="entry name" value="MGMT_N_sf"/>
</dbReference>
<feature type="active site" description="Nucleophile; methyl group acceptor" evidence="8">
    <location>
        <position position="137"/>
    </location>
</feature>